<keyword evidence="3" id="KW-1185">Reference proteome</keyword>
<dbReference type="EMBL" id="KN847333">
    <property type="protein sequence ID" value="KIW47164.1"/>
    <property type="molecule type" value="Genomic_DNA"/>
</dbReference>
<feature type="compositionally biased region" description="Basic and acidic residues" evidence="1">
    <location>
        <begin position="91"/>
        <end position="107"/>
    </location>
</feature>
<feature type="compositionally biased region" description="Polar residues" evidence="1">
    <location>
        <begin position="168"/>
        <end position="178"/>
    </location>
</feature>
<dbReference type="OrthoDB" id="3363286at2759"/>
<accession>A0A0D2EGS8</accession>
<reference evidence="2 3" key="1">
    <citation type="submission" date="2015-01" db="EMBL/GenBank/DDBJ databases">
        <title>The Genome Sequence of Exophiala oligosperma CBS72588.</title>
        <authorList>
            <consortium name="The Broad Institute Genomics Platform"/>
            <person name="Cuomo C."/>
            <person name="de Hoog S."/>
            <person name="Gorbushina A."/>
            <person name="Stielow B."/>
            <person name="Teixiera M."/>
            <person name="Abouelleil A."/>
            <person name="Chapman S.B."/>
            <person name="Priest M."/>
            <person name="Young S.K."/>
            <person name="Wortman J."/>
            <person name="Nusbaum C."/>
            <person name="Birren B."/>
        </authorList>
    </citation>
    <scope>NUCLEOTIDE SEQUENCE [LARGE SCALE GENOMIC DNA]</scope>
    <source>
        <strain evidence="2 3">CBS 72588</strain>
    </source>
</reference>
<feature type="region of interest" description="Disordered" evidence="1">
    <location>
        <begin position="159"/>
        <end position="180"/>
    </location>
</feature>
<dbReference type="GeneID" id="27354835"/>
<dbReference type="HOGENOM" id="CLU_409365_0_0_1"/>
<feature type="region of interest" description="Disordered" evidence="1">
    <location>
        <begin position="278"/>
        <end position="341"/>
    </location>
</feature>
<feature type="region of interest" description="Disordered" evidence="1">
    <location>
        <begin position="91"/>
        <end position="145"/>
    </location>
</feature>
<feature type="compositionally biased region" description="Pro residues" evidence="1">
    <location>
        <begin position="314"/>
        <end position="325"/>
    </location>
</feature>
<evidence type="ECO:0000313" key="2">
    <source>
        <dbReference type="EMBL" id="KIW47164.1"/>
    </source>
</evidence>
<evidence type="ECO:0000256" key="1">
    <source>
        <dbReference type="SAM" id="MobiDB-lite"/>
    </source>
</evidence>
<proteinExistence type="predicted"/>
<protein>
    <submittedName>
        <fullName evidence="2">Uncharacterized protein</fullName>
    </submittedName>
</protein>
<organism evidence="2 3">
    <name type="scientific">Exophiala oligosperma</name>
    <dbReference type="NCBI Taxonomy" id="215243"/>
    <lineage>
        <taxon>Eukaryota</taxon>
        <taxon>Fungi</taxon>
        <taxon>Dikarya</taxon>
        <taxon>Ascomycota</taxon>
        <taxon>Pezizomycotina</taxon>
        <taxon>Eurotiomycetes</taxon>
        <taxon>Chaetothyriomycetidae</taxon>
        <taxon>Chaetothyriales</taxon>
        <taxon>Herpotrichiellaceae</taxon>
        <taxon>Exophiala</taxon>
    </lineage>
</organism>
<dbReference type="STRING" id="215243.A0A0D2EGS8"/>
<dbReference type="VEuPathDB" id="FungiDB:PV06_02761"/>
<dbReference type="RefSeq" id="XP_016267380.1">
    <property type="nucleotide sequence ID" value="XM_016403483.1"/>
</dbReference>
<sequence length="657" mass="73939">MATKKKIERIHLQLPQFHSIKAFLKTLVQCERGMSLACPYRHVSYATWRLQIFRRLCKSIEPGFFRDTPALPTPFPFGVAKSKRNQSTFRAFDEDKNNVPETIRDGNEWVYDAPGKRSKLRPHNKSNPGSSRNPSFNPYSSDGRNSIRNLVSQLKPVIAKARRKDADTTTSDAVSIESTRLPRTPILKRTGPKHMEAKRMPTEAELDALRTNIWAQMLAAPLRACQGSFARLPSPFMMDLDFVEDPEKKAIHLAPAQLADLDALEARMARELSKENWLRTRKDNDNDTTRAQRQQQHHDDDEETSESSILPQPQQQPPPPPPPPTTTSTTTSTQKVKQRPKSRLLADINLVRFLTLKLMERSKRVKGKIVSKPNALARLVPAPLKEALEKAQHYSINKRKIDTATGALASDETEPLQMEYLSRLQWQVDMYERIPRMMRKRILVALKALAEQATSEVADGTGNTPKAMALSVVAVDDDDAAVTTSLTTNHIDCPCPPPDSIILHIGEGDTRALSSSISISESEANENQPPLPSNWLVPPMINVVVDDGSTHQRRRRLPVFSLSTMFVGHAGAADHDISALSELTSQYKKVLLRHDRNTSTENDRSKDHFILVRPGVGPPKVLMEEVWQLWRYLGGSNMGLVHDEETERCFDQGILVK</sequence>
<dbReference type="AlphaFoldDB" id="A0A0D2EGS8"/>
<name>A0A0D2EGS8_9EURO</name>
<dbReference type="Proteomes" id="UP000053342">
    <property type="component" value="Unassembled WGS sequence"/>
</dbReference>
<feature type="compositionally biased region" description="Basic and acidic residues" evidence="1">
    <location>
        <begin position="278"/>
        <end position="290"/>
    </location>
</feature>
<evidence type="ECO:0000313" key="3">
    <source>
        <dbReference type="Proteomes" id="UP000053342"/>
    </source>
</evidence>
<gene>
    <name evidence="2" type="ORF">PV06_02761</name>
</gene>
<feature type="compositionally biased region" description="Polar residues" evidence="1">
    <location>
        <begin position="125"/>
        <end position="145"/>
    </location>
</feature>